<dbReference type="AlphaFoldDB" id="A0A9D1IP65"/>
<dbReference type="Proteomes" id="UP000824074">
    <property type="component" value="Unassembled WGS sequence"/>
</dbReference>
<evidence type="ECO:0000256" key="1">
    <source>
        <dbReference type="SAM" id="Phobius"/>
    </source>
</evidence>
<evidence type="ECO:0000313" key="3">
    <source>
        <dbReference type="Proteomes" id="UP000824074"/>
    </source>
</evidence>
<accession>A0A9D1IP65</accession>
<gene>
    <name evidence="2" type="ORF">IAB68_00060</name>
</gene>
<organism evidence="2 3">
    <name type="scientific">Candidatus Aphodocola excrementigallinarum</name>
    <dbReference type="NCBI Taxonomy" id="2840670"/>
    <lineage>
        <taxon>Bacteria</taxon>
        <taxon>Bacillati</taxon>
        <taxon>Bacillota</taxon>
        <taxon>Bacilli</taxon>
        <taxon>Candidatus Aphodocola</taxon>
    </lineage>
</organism>
<keyword evidence="1" id="KW-0812">Transmembrane</keyword>
<feature type="transmembrane region" description="Helical" evidence="1">
    <location>
        <begin position="21"/>
        <end position="41"/>
    </location>
</feature>
<keyword evidence="1" id="KW-0472">Membrane</keyword>
<proteinExistence type="predicted"/>
<sequence>MGVLKNDVGRPSKKTKIIRGILKLIGILIIIAAGLYIGYVIGNNQSKEEEKTDKNKTETKEKSKIEKVDTQKADQIMKNIFGEQYYYDFGYSDENNIIFNNNEYKTTVALENTKTKSSSYSCKDFFGDDINPIGDNQQSWFIETGDFRGLCYDEGGLDYYSYEDVNKTYKSKFDDGNNAVEDNINIIFTDLYGYSKEENAYVWISCECGDGGNMPVYGVTDSYIEKDELYINVVIGFAENIDVDNNILTLKDGTKVTLTDSELEDKELYKKYQDNLDKYTFKFSVGEDNYKFIEAEKAN</sequence>
<reference evidence="2" key="1">
    <citation type="submission" date="2020-10" db="EMBL/GenBank/DDBJ databases">
        <authorList>
            <person name="Gilroy R."/>
        </authorList>
    </citation>
    <scope>NUCLEOTIDE SEQUENCE</scope>
    <source>
        <strain evidence="2">CHK193-30670</strain>
    </source>
</reference>
<reference evidence="2" key="2">
    <citation type="journal article" date="2021" name="PeerJ">
        <title>Extensive microbial diversity within the chicken gut microbiome revealed by metagenomics and culture.</title>
        <authorList>
            <person name="Gilroy R."/>
            <person name="Ravi A."/>
            <person name="Getino M."/>
            <person name="Pursley I."/>
            <person name="Horton D.L."/>
            <person name="Alikhan N.F."/>
            <person name="Baker D."/>
            <person name="Gharbi K."/>
            <person name="Hall N."/>
            <person name="Watson M."/>
            <person name="Adriaenssens E.M."/>
            <person name="Foster-Nyarko E."/>
            <person name="Jarju S."/>
            <person name="Secka A."/>
            <person name="Antonio M."/>
            <person name="Oren A."/>
            <person name="Chaudhuri R.R."/>
            <person name="La Ragione R."/>
            <person name="Hildebrand F."/>
            <person name="Pallen M.J."/>
        </authorList>
    </citation>
    <scope>NUCLEOTIDE SEQUENCE</scope>
    <source>
        <strain evidence="2">CHK193-30670</strain>
    </source>
</reference>
<evidence type="ECO:0000313" key="2">
    <source>
        <dbReference type="EMBL" id="HIU39682.1"/>
    </source>
</evidence>
<comment type="caution">
    <text evidence="2">The sequence shown here is derived from an EMBL/GenBank/DDBJ whole genome shotgun (WGS) entry which is preliminary data.</text>
</comment>
<protein>
    <submittedName>
        <fullName evidence="2">Uncharacterized protein</fullName>
    </submittedName>
</protein>
<dbReference type="EMBL" id="DVMT01000002">
    <property type="protein sequence ID" value="HIU39682.1"/>
    <property type="molecule type" value="Genomic_DNA"/>
</dbReference>
<name>A0A9D1IP65_9FIRM</name>
<keyword evidence="1" id="KW-1133">Transmembrane helix</keyword>